<dbReference type="Gene3D" id="2.40.10.10">
    <property type="entry name" value="Trypsin-like serine proteases"/>
    <property type="match status" value="1"/>
</dbReference>
<dbReference type="InterPro" id="IPR033116">
    <property type="entry name" value="TRYPSIN_SER"/>
</dbReference>
<evidence type="ECO:0000256" key="2">
    <source>
        <dbReference type="ARBA" id="ARBA00022729"/>
    </source>
</evidence>
<keyword evidence="3" id="KW-1015">Disulfide bond</keyword>
<dbReference type="SUPFAM" id="SSF50494">
    <property type="entry name" value="Trypsin-like serine proteases"/>
    <property type="match status" value="1"/>
</dbReference>
<gene>
    <name evidence="7" type="ORF">ACIB24_07435</name>
</gene>
<keyword evidence="2 5" id="KW-0732">Signal</keyword>
<keyword evidence="8" id="KW-1185">Reference proteome</keyword>
<dbReference type="PROSITE" id="PS00134">
    <property type="entry name" value="TRYPSIN_HIS"/>
    <property type="match status" value="1"/>
</dbReference>
<keyword evidence="4 7" id="KW-0378">Hydrolase</keyword>
<feature type="chain" id="PRO_5046913848" evidence="5">
    <location>
        <begin position="30"/>
        <end position="522"/>
    </location>
</feature>
<dbReference type="EC" id="3.4.21.-" evidence="7"/>
<sequence length="522" mass="56079">MRFHRLFAATTAAVLAVAGVTLTSSEAHAVVGGYPAAAGDFPYVAQVSVRNSNGTGLCTGTLIHPSWVLTATHCFVPNPALQSTGDTWVRVGNTRYEQGGQLRRVSRVVVNPSYVSGFNDVALWQLSEPITNITPARLVNSNEWPLFDGPGPGGIAGAWDQGTVTGWGRLADGTLPSNLQYTYAFIQNTITDAPDVKRLPVDKGPCQGDSGGPLLVSSNNTPVIAGVLKAAGCGSGGSYSSVAVGTQARSFIDANKAPMYYTPFGATDWDNDGHQDIITRYDTTGDLFLYPGQSKRGYSTATPVKIGNGWNGTTFFAAVDWDRDGYKDIVERNDTTGVLWLYPGQAKRGYSTATPIVLNDNNGLGFLNYSPIGTSDWDRDGKVDILLRDNTSGRVWALYGNGARTKSTIVPGTLLLEGANKFTPAGVADYDRDGKADIVVRDNDSGDLFLYPGNGTLNTLTTRYKIGNGWTGVTFFGLTDWDRDGHVDIVERNDATRDLWLYPGQSVRGYSQIQPVKIGNGW</sequence>
<evidence type="ECO:0000259" key="6">
    <source>
        <dbReference type="PROSITE" id="PS50240"/>
    </source>
</evidence>
<dbReference type="Proteomes" id="UP001612915">
    <property type="component" value="Unassembled WGS sequence"/>
</dbReference>
<organism evidence="7 8">
    <name type="scientific">Spongisporangium articulatum</name>
    <dbReference type="NCBI Taxonomy" id="3362603"/>
    <lineage>
        <taxon>Bacteria</taxon>
        <taxon>Bacillati</taxon>
        <taxon>Actinomycetota</taxon>
        <taxon>Actinomycetes</taxon>
        <taxon>Kineosporiales</taxon>
        <taxon>Kineosporiaceae</taxon>
        <taxon>Spongisporangium</taxon>
    </lineage>
</organism>
<dbReference type="GO" id="GO:0016787">
    <property type="term" value="F:hydrolase activity"/>
    <property type="evidence" value="ECO:0007669"/>
    <property type="project" value="UniProtKB-KW"/>
</dbReference>
<dbReference type="CDD" id="cd00190">
    <property type="entry name" value="Tryp_SPc"/>
    <property type="match status" value="1"/>
</dbReference>
<comment type="caution">
    <text evidence="7">The sequence shown here is derived from an EMBL/GenBank/DDBJ whole genome shotgun (WGS) entry which is preliminary data.</text>
</comment>
<keyword evidence="4" id="KW-0720">Serine protease</keyword>
<dbReference type="InterPro" id="IPR043504">
    <property type="entry name" value="Peptidase_S1_PA_chymotrypsin"/>
</dbReference>
<keyword evidence="4" id="KW-0645">Protease</keyword>
<dbReference type="PRINTS" id="PR00722">
    <property type="entry name" value="CHYMOTRYPSIN"/>
</dbReference>
<dbReference type="InterPro" id="IPR050430">
    <property type="entry name" value="Peptidase_S1"/>
</dbReference>
<dbReference type="InterPro" id="IPR028994">
    <property type="entry name" value="Integrin_alpha_N"/>
</dbReference>
<dbReference type="InterPro" id="IPR018114">
    <property type="entry name" value="TRYPSIN_HIS"/>
</dbReference>
<dbReference type="Pfam" id="PF13517">
    <property type="entry name" value="FG-GAP_3"/>
    <property type="match status" value="2"/>
</dbReference>
<dbReference type="InterPro" id="IPR009003">
    <property type="entry name" value="Peptidase_S1_PA"/>
</dbReference>
<dbReference type="SUPFAM" id="SSF69318">
    <property type="entry name" value="Integrin alpha N-terminal domain"/>
    <property type="match status" value="1"/>
</dbReference>
<dbReference type="Pfam" id="PF00089">
    <property type="entry name" value="Trypsin"/>
    <property type="match status" value="1"/>
</dbReference>
<evidence type="ECO:0000256" key="3">
    <source>
        <dbReference type="ARBA" id="ARBA00023157"/>
    </source>
</evidence>
<dbReference type="InterPro" id="IPR013517">
    <property type="entry name" value="FG-GAP"/>
</dbReference>
<dbReference type="InterPro" id="IPR001314">
    <property type="entry name" value="Peptidase_S1A"/>
</dbReference>
<evidence type="ECO:0000256" key="1">
    <source>
        <dbReference type="ARBA" id="ARBA00007664"/>
    </source>
</evidence>
<dbReference type="EMBL" id="JBITLV010000002">
    <property type="protein sequence ID" value="MFI7586892.1"/>
    <property type="molecule type" value="Genomic_DNA"/>
</dbReference>
<dbReference type="PANTHER" id="PTHR24276">
    <property type="entry name" value="POLYSERASE-RELATED"/>
    <property type="match status" value="1"/>
</dbReference>
<evidence type="ECO:0000256" key="4">
    <source>
        <dbReference type="RuleBase" id="RU363034"/>
    </source>
</evidence>
<feature type="signal peptide" evidence="5">
    <location>
        <begin position="1"/>
        <end position="29"/>
    </location>
</feature>
<evidence type="ECO:0000313" key="8">
    <source>
        <dbReference type="Proteomes" id="UP001612915"/>
    </source>
</evidence>
<accession>A0ABW8AMP5</accession>
<feature type="domain" description="Peptidase S1" evidence="6">
    <location>
        <begin position="30"/>
        <end position="269"/>
    </location>
</feature>
<evidence type="ECO:0000256" key="5">
    <source>
        <dbReference type="SAM" id="SignalP"/>
    </source>
</evidence>
<protein>
    <submittedName>
        <fullName evidence="7">Trypsin-like serine protease</fullName>
        <ecNumber evidence="7">3.4.21.-</ecNumber>
    </submittedName>
</protein>
<comment type="similarity">
    <text evidence="1">Belongs to the peptidase S1 family.</text>
</comment>
<name>A0ABW8AMP5_9ACTN</name>
<dbReference type="SMART" id="SM00020">
    <property type="entry name" value="Tryp_SPc"/>
    <property type="match status" value="1"/>
</dbReference>
<dbReference type="Gene3D" id="2.130.10.130">
    <property type="entry name" value="Integrin alpha, N-terminal"/>
    <property type="match status" value="1"/>
</dbReference>
<dbReference type="PANTHER" id="PTHR24276:SF98">
    <property type="entry name" value="FI18310P1-RELATED"/>
    <property type="match status" value="1"/>
</dbReference>
<dbReference type="InterPro" id="IPR001254">
    <property type="entry name" value="Trypsin_dom"/>
</dbReference>
<dbReference type="RefSeq" id="WP_398277490.1">
    <property type="nucleotide sequence ID" value="NZ_JBITLV010000002.1"/>
</dbReference>
<dbReference type="PROSITE" id="PS50240">
    <property type="entry name" value="TRYPSIN_DOM"/>
    <property type="match status" value="1"/>
</dbReference>
<reference evidence="7 8" key="1">
    <citation type="submission" date="2024-10" db="EMBL/GenBank/DDBJ databases">
        <title>The Natural Products Discovery Center: Release of the First 8490 Sequenced Strains for Exploring Actinobacteria Biosynthetic Diversity.</title>
        <authorList>
            <person name="Kalkreuter E."/>
            <person name="Kautsar S.A."/>
            <person name="Yang D."/>
            <person name="Bader C.D."/>
            <person name="Teijaro C.N."/>
            <person name="Fluegel L."/>
            <person name="Davis C.M."/>
            <person name="Simpson J.R."/>
            <person name="Lauterbach L."/>
            <person name="Steele A.D."/>
            <person name="Gui C."/>
            <person name="Meng S."/>
            <person name="Li G."/>
            <person name="Viehrig K."/>
            <person name="Ye F."/>
            <person name="Su P."/>
            <person name="Kiefer A.F."/>
            <person name="Nichols A."/>
            <person name="Cepeda A.J."/>
            <person name="Yan W."/>
            <person name="Fan B."/>
            <person name="Jiang Y."/>
            <person name="Adhikari A."/>
            <person name="Zheng C.-J."/>
            <person name="Schuster L."/>
            <person name="Cowan T.M."/>
            <person name="Smanski M.J."/>
            <person name="Chevrette M.G."/>
            <person name="De Carvalho L.P.S."/>
            <person name="Shen B."/>
        </authorList>
    </citation>
    <scope>NUCLEOTIDE SEQUENCE [LARGE SCALE GENOMIC DNA]</scope>
    <source>
        <strain evidence="7 8">NPDC049639</strain>
    </source>
</reference>
<evidence type="ECO:0000313" key="7">
    <source>
        <dbReference type="EMBL" id="MFI7586892.1"/>
    </source>
</evidence>
<proteinExistence type="inferred from homology"/>
<dbReference type="PROSITE" id="PS00135">
    <property type="entry name" value="TRYPSIN_SER"/>
    <property type="match status" value="1"/>
</dbReference>